<dbReference type="EMBL" id="JAARQN010000016">
    <property type="protein sequence ID" value="MBC1458840.1"/>
    <property type="molecule type" value="Genomic_DNA"/>
</dbReference>
<dbReference type="Gene3D" id="3.40.1580.10">
    <property type="entry name" value="SMI1/KNR4-like"/>
    <property type="match status" value="1"/>
</dbReference>
<accession>A0A841YZJ0</accession>
<organism evidence="2 3">
    <name type="scientific">Listeria newyorkensis</name>
    <dbReference type="NCBI Taxonomy" id="1497681"/>
    <lineage>
        <taxon>Bacteria</taxon>
        <taxon>Bacillati</taxon>
        <taxon>Bacillota</taxon>
        <taxon>Bacilli</taxon>
        <taxon>Bacillales</taxon>
        <taxon>Listeriaceae</taxon>
        <taxon>Listeria</taxon>
    </lineage>
</organism>
<dbReference type="Proteomes" id="UP000569903">
    <property type="component" value="Unassembled WGS sequence"/>
</dbReference>
<dbReference type="InterPro" id="IPR018958">
    <property type="entry name" value="Knr4/Smi1-like_dom"/>
</dbReference>
<feature type="domain" description="Knr4/Smi1-like" evidence="1">
    <location>
        <begin position="9"/>
        <end position="141"/>
    </location>
</feature>
<reference evidence="2 3" key="1">
    <citation type="submission" date="2020-03" db="EMBL/GenBank/DDBJ databases">
        <title>Soil Listeria distribution.</title>
        <authorList>
            <person name="Liao J."/>
            <person name="Wiedmann M."/>
        </authorList>
    </citation>
    <scope>NUCLEOTIDE SEQUENCE [LARGE SCALE GENOMIC DNA]</scope>
    <source>
        <strain evidence="2 3">FSL L7-1614</strain>
    </source>
</reference>
<name>A0A841YZJ0_9LIST</name>
<sequence>MLVNGSNEKTTINNIVRFEHANGLRLSDQYKHFLLDYNGGYIEPNIFKISDEQGESALNTLYGLDISEDYDELAGIYETMDGTIPSNFISIGDDADGNQICLGLDELYYGKIFIWIHDMGEDEEMSNMFLLANDFNSFLDNLYEDGTGI</sequence>
<gene>
    <name evidence="2" type="ORF">HB850_13830</name>
</gene>
<dbReference type="AlphaFoldDB" id="A0A841YZJ0"/>
<evidence type="ECO:0000313" key="2">
    <source>
        <dbReference type="EMBL" id="MBC1458840.1"/>
    </source>
</evidence>
<protein>
    <submittedName>
        <fullName evidence="2">SMI1/KNR4 family protein</fullName>
    </submittedName>
</protein>
<proteinExistence type="predicted"/>
<dbReference type="SMART" id="SM00860">
    <property type="entry name" value="SMI1_KNR4"/>
    <property type="match status" value="1"/>
</dbReference>
<dbReference type="Pfam" id="PF09346">
    <property type="entry name" value="SMI1_KNR4"/>
    <property type="match status" value="1"/>
</dbReference>
<dbReference type="InterPro" id="IPR037883">
    <property type="entry name" value="Knr4/Smi1-like_sf"/>
</dbReference>
<evidence type="ECO:0000259" key="1">
    <source>
        <dbReference type="SMART" id="SM00860"/>
    </source>
</evidence>
<comment type="caution">
    <text evidence="2">The sequence shown here is derived from an EMBL/GenBank/DDBJ whole genome shotgun (WGS) entry which is preliminary data.</text>
</comment>
<evidence type="ECO:0000313" key="3">
    <source>
        <dbReference type="Proteomes" id="UP000569903"/>
    </source>
</evidence>
<dbReference type="RefSeq" id="WP_185390037.1">
    <property type="nucleotide sequence ID" value="NZ_JAARQN010000016.1"/>
</dbReference>
<dbReference type="SUPFAM" id="SSF160631">
    <property type="entry name" value="SMI1/KNR4-like"/>
    <property type="match status" value="1"/>
</dbReference>